<feature type="transmembrane region" description="Helical" evidence="5">
    <location>
        <begin position="373"/>
        <end position="393"/>
    </location>
</feature>
<dbReference type="AlphaFoldDB" id="A0A7S0P156"/>
<dbReference type="PANTHER" id="PTHR16189:SF2">
    <property type="entry name" value="AMINO ACID TRANSPORTER TRANSMEMBRANE DOMAIN-CONTAINING PROTEIN"/>
    <property type="match status" value="1"/>
</dbReference>
<comment type="subcellular location">
    <subcellularLocation>
        <location evidence="1">Membrane</location>
    </subcellularLocation>
</comment>
<accession>A0A7S0P156</accession>
<feature type="transmembrane region" description="Helical" evidence="5">
    <location>
        <begin position="501"/>
        <end position="527"/>
    </location>
</feature>
<gene>
    <name evidence="7" type="ORF">CLEP1334_LOCUS18848</name>
</gene>
<dbReference type="GO" id="GO:0016020">
    <property type="term" value="C:membrane"/>
    <property type="evidence" value="ECO:0007669"/>
    <property type="project" value="UniProtKB-SubCell"/>
</dbReference>
<evidence type="ECO:0000256" key="2">
    <source>
        <dbReference type="ARBA" id="ARBA00022692"/>
    </source>
</evidence>
<reference evidence="7" key="1">
    <citation type="submission" date="2021-01" db="EMBL/GenBank/DDBJ databases">
        <authorList>
            <person name="Corre E."/>
            <person name="Pelletier E."/>
            <person name="Niang G."/>
            <person name="Scheremetjew M."/>
            <person name="Finn R."/>
            <person name="Kale V."/>
            <person name="Holt S."/>
            <person name="Cochrane G."/>
            <person name="Meng A."/>
            <person name="Brown T."/>
            <person name="Cohen L."/>
        </authorList>
    </citation>
    <scope>NUCLEOTIDE SEQUENCE</scope>
    <source>
        <strain evidence="7">RCC1130</strain>
    </source>
</reference>
<keyword evidence="2 5" id="KW-0812">Transmembrane</keyword>
<dbReference type="Pfam" id="PF01490">
    <property type="entry name" value="Aa_trans"/>
    <property type="match status" value="2"/>
</dbReference>
<proteinExistence type="predicted"/>
<feature type="domain" description="Amino acid transporter transmembrane" evidence="6">
    <location>
        <begin position="8"/>
        <end position="58"/>
    </location>
</feature>
<dbReference type="PANTHER" id="PTHR16189">
    <property type="entry name" value="TRANSMEMBRANE PROTEIN 104-RELATED"/>
    <property type="match status" value="1"/>
</dbReference>
<protein>
    <recommendedName>
        <fullName evidence="6">Amino acid transporter transmembrane domain-containing protein</fullName>
    </recommendedName>
</protein>
<evidence type="ECO:0000313" key="7">
    <source>
        <dbReference type="EMBL" id="CAD8543561.1"/>
    </source>
</evidence>
<name>A0A7S0P156_9EUKA</name>
<feature type="transmembrane region" description="Helical" evidence="5">
    <location>
        <begin position="12"/>
        <end position="29"/>
    </location>
</feature>
<evidence type="ECO:0000256" key="4">
    <source>
        <dbReference type="ARBA" id="ARBA00023136"/>
    </source>
</evidence>
<evidence type="ECO:0000256" key="5">
    <source>
        <dbReference type="SAM" id="Phobius"/>
    </source>
</evidence>
<keyword evidence="4 5" id="KW-0472">Membrane</keyword>
<feature type="transmembrane region" description="Helical" evidence="5">
    <location>
        <begin position="556"/>
        <end position="575"/>
    </location>
</feature>
<feature type="domain" description="Amino acid transporter transmembrane" evidence="6">
    <location>
        <begin position="334"/>
        <end position="649"/>
    </location>
</feature>
<organism evidence="7">
    <name type="scientific">Calcidiscus leptoporus</name>
    <dbReference type="NCBI Taxonomy" id="127549"/>
    <lineage>
        <taxon>Eukaryota</taxon>
        <taxon>Haptista</taxon>
        <taxon>Haptophyta</taxon>
        <taxon>Prymnesiophyceae</taxon>
        <taxon>Coccolithales</taxon>
        <taxon>Calcidiscaceae</taxon>
        <taxon>Calcidiscus</taxon>
    </lineage>
</organism>
<evidence type="ECO:0000256" key="3">
    <source>
        <dbReference type="ARBA" id="ARBA00022989"/>
    </source>
</evidence>
<feature type="transmembrane region" description="Helical" evidence="5">
    <location>
        <begin position="332"/>
        <end position="353"/>
    </location>
</feature>
<feature type="transmembrane region" description="Helical" evidence="5">
    <location>
        <begin position="405"/>
        <end position="426"/>
    </location>
</feature>
<evidence type="ECO:0000256" key="1">
    <source>
        <dbReference type="ARBA" id="ARBA00004370"/>
    </source>
</evidence>
<feature type="transmembrane region" description="Helical" evidence="5">
    <location>
        <begin position="618"/>
        <end position="637"/>
    </location>
</feature>
<dbReference type="InterPro" id="IPR013057">
    <property type="entry name" value="AA_transpt_TM"/>
</dbReference>
<keyword evidence="3 5" id="KW-1133">Transmembrane helix</keyword>
<dbReference type="EMBL" id="HBER01037159">
    <property type="protein sequence ID" value="CAD8543561.1"/>
    <property type="molecule type" value="Transcribed_RNA"/>
</dbReference>
<evidence type="ECO:0000259" key="6">
    <source>
        <dbReference type="Pfam" id="PF01490"/>
    </source>
</evidence>
<sequence>MSGVPPTTTFTTAVNFVLGAGVLGLPFAVASAGIVASSASLVVVATLSMLTCSWLLEVGDRANALQNELSAEFALQNEPSAEFALGDEAARAGDALVCHADGGSSWLEPAAAFCGGKPRLGEPLLDRSTRKLVDKLHEYRTAYRSWRTGSHRGASDTQLRKLRPHLVYHPGRHRALLPLQLVPPPMIAGPVGQSDDFLLADDPQPLGSTACSSSNCSAKSLDIAAMREATPTEWGVAARPRVSTLRRVDSFSVDLANALKKLPGVAITDVDETDGYVPLPPPLQTSSPSTSSLGTVAADAAALPDWSVPSTISALEVTQLCNLFLGWRARNVWMASICMLHLSAMWACCAIWINSAQAVLSSSVTIAGEHAYVKVWLSTPAWLAICSAVLVPLSTLGGTERLGPALATATLTTLSLMCVLLVWALIESTEPSAGLPLVFGPSGGSIESGGGARPANTFQRLIFNSSRFGPSFSTFLFAFIAQPQVPSLVRNAAKPQLSRAALIAAISTCTVLYLTLGCSAAAAFGAATRPLITLNFEDFRGGAPAGTATPLWARCIARWVMLLPLMTTTAAFPLFNHVLAANLEGLLPVRLRSRRVAAALCALPPLFCTAYIRDTALVFAVCGLSGFAIVFFVPAALQRAAMRSSIRRWGAAGRSTPHTTVLSHEAAVIAVMGFGGAAFVYNLHGVLGLLSSNMGKSGRP</sequence>
<feature type="transmembrane region" description="Helical" evidence="5">
    <location>
        <begin position="35"/>
        <end position="56"/>
    </location>
</feature>